<dbReference type="InterPro" id="IPR058624">
    <property type="entry name" value="MdtA-like_HH"/>
</dbReference>
<dbReference type="PANTHER" id="PTHR30158:SF23">
    <property type="entry name" value="MULTIDRUG RESISTANCE PROTEIN MEXA"/>
    <property type="match status" value="1"/>
</dbReference>
<gene>
    <name evidence="7" type="ORF">Y10_20370</name>
</gene>
<evidence type="ECO:0000259" key="3">
    <source>
        <dbReference type="Pfam" id="PF25876"/>
    </source>
</evidence>
<evidence type="ECO:0000259" key="6">
    <source>
        <dbReference type="Pfam" id="PF25967"/>
    </source>
</evidence>
<comment type="similarity">
    <text evidence="2">Belongs to the membrane fusion protein (MFP) (TC 8.A.1) family.</text>
</comment>
<dbReference type="Pfam" id="PF25917">
    <property type="entry name" value="BSH_RND"/>
    <property type="match status" value="1"/>
</dbReference>
<dbReference type="PANTHER" id="PTHR30158">
    <property type="entry name" value="ACRA/E-RELATED COMPONENT OF DRUG EFFLUX TRANSPORTER"/>
    <property type="match status" value="1"/>
</dbReference>
<dbReference type="InterPro" id="IPR058626">
    <property type="entry name" value="MdtA-like_b-barrel"/>
</dbReference>
<feature type="domain" description="Multidrug resistance protein MdtA-like alpha-helical hairpin" evidence="3">
    <location>
        <begin position="88"/>
        <end position="139"/>
    </location>
</feature>
<keyword evidence="8" id="KW-1185">Reference proteome</keyword>
<evidence type="ECO:0000256" key="2">
    <source>
        <dbReference type="ARBA" id="ARBA00009477"/>
    </source>
</evidence>
<dbReference type="SUPFAM" id="SSF111369">
    <property type="entry name" value="HlyD-like secretion proteins"/>
    <property type="match status" value="1"/>
</dbReference>
<evidence type="ECO:0000313" key="8">
    <source>
        <dbReference type="Proteomes" id="UP001143543"/>
    </source>
</evidence>
<dbReference type="InterPro" id="IPR058625">
    <property type="entry name" value="MdtA-like_BSH"/>
</dbReference>
<dbReference type="EMBL" id="BRVO01000002">
    <property type="protein sequence ID" value="GLB49669.1"/>
    <property type="molecule type" value="Genomic_DNA"/>
</dbReference>
<dbReference type="Gene3D" id="2.40.420.20">
    <property type="match status" value="1"/>
</dbReference>
<dbReference type="InterPro" id="IPR006143">
    <property type="entry name" value="RND_pump_MFP"/>
</dbReference>
<dbReference type="Pfam" id="PF25876">
    <property type="entry name" value="HH_MFP_RND"/>
    <property type="match status" value="1"/>
</dbReference>
<evidence type="ECO:0000313" key="7">
    <source>
        <dbReference type="EMBL" id="GLB49669.1"/>
    </source>
</evidence>
<protein>
    <submittedName>
        <fullName evidence="7">Hemolysin D</fullName>
    </submittedName>
</protein>
<dbReference type="Pfam" id="PF25944">
    <property type="entry name" value="Beta-barrel_RND"/>
    <property type="match status" value="1"/>
</dbReference>
<comment type="caution">
    <text evidence="7">The sequence shown here is derived from an EMBL/GenBank/DDBJ whole genome shotgun (WGS) entry which is preliminary data.</text>
</comment>
<dbReference type="Pfam" id="PF25967">
    <property type="entry name" value="RND-MFP_C"/>
    <property type="match status" value="1"/>
</dbReference>
<reference evidence="7" key="1">
    <citation type="submission" date="2022-07" db="EMBL/GenBank/DDBJ databases">
        <title>Taxonomy of Novel Oxalotrophic and Methylotrophic Bacteria.</title>
        <authorList>
            <person name="Sahin N."/>
            <person name="Tani A."/>
        </authorList>
    </citation>
    <scope>NUCLEOTIDE SEQUENCE</scope>
    <source>
        <strain evidence="7">Y10</strain>
    </source>
</reference>
<dbReference type="Gene3D" id="2.40.30.170">
    <property type="match status" value="1"/>
</dbReference>
<dbReference type="InterPro" id="IPR058627">
    <property type="entry name" value="MdtA-like_C"/>
</dbReference>
<feature type="domain" description="Multidrug resistance protein MdtA-like beta-barrel" evidence="5">
    <location>
        <begin position="183"/>
        <end position="263"/>
    </location>
</feature>
<feature type="domain" description="Multidrug resistance protein MdtA-like C-terminal permuted SH3" evidence="6">
    <location>
        <begin position="269"/>
        <end position="328"/>
    </location>
</feature>
<dbReference type="NCBIfam" id="TIGR01730">
    <property type="entry name" value="RND_mfp"/>
    <property type="match status" value="1"/>
</dbReference>
<comment type="subcellular location">
    <subcellularLocation>
        <location evidence="1">Cell envelope</location>
    </subcellularLocation>
</comment>
<dbReference type="Proteomes" id="UP001143543">
    <property type="component" value="Unassembled WGS sequence"/>
</dbReference>
<dbReference type="Gene3D" id="1.10.287.470">
    <property type="entry name" value="Helix hairpin bin"/>
    <property type="match status" value="1"/>
</dbReference>
<evidence type="ECO:0000256" key="1">
    <source>
        <dbReference type="ARBA" id="ARBA00004196"/>
    </source>
</evidence>
<organism evidence="7 8">
    <name type="scientific">Neptunitalea lumnitzerae</name>
    <dbReference type="NCBI Taxonomy" id="2965509"/>
    <lineage>
        <taxon>Bacteria</taxon>
        <taxon>Pseudomonadati</taxon>
        <taxon>Bacteroidota</taxon>
        <taxon>Flavobacteriia</taxon>
        <taxon>Flavobacteriales</taxon>
        <taxon>Flavobacteriaceae</taxon>
        <taxon>Neptunitalea</taxon>
    </lineage>
</organism>
<accession>A0ABQ5MJU4</accession>
<name>A0ABQ5MJU4_9FLAO</name>
<evidence type="ECO:0000259" key="5">
    <source>
        <dbReference type="Pfam" id="PF25944"/>
    </source>
</evidence>
<evidence type="ECO:0000259" key="4">
    <source>
        <dbReference type="Pfam" id="PF25917"/>
    </source>
</evidence>
<sequence>MGLCALLCYTTSCTSEKEKVKEETADYLVTSPLQKDTLITENYVCNVRSIQHIELRAQERGYLEKIYVDEGEHVKKGQLLFKIMPSLYEAELQRAQAEADFAKIEYENTKKLADSNVVAPNELAMAKAKFDKANAELSLSQVHLQFTEIRAPFDGIIDRFHVRLGSLVDEGELLSSLSDNSQMWVYFNVPEAEYLDYKTKVGKDNPIKVHLLMANNKVFKYDGEVETIEAEFNNETGNISFRATFPNPDGLLRHGETGNILMPVPVDKAILIPQKATFEVLDKKYVFVVGDDDVVKTKEITVNQELEDLYAVGNGLSVKDKILLEGIRKVRDNDKIEFTYEEPQEVLSHLKLYAE</sequence>
<proteinExistence type="inferred from homology"/>
<feature type="domain" description="Multidrug resistance protein MdtA-like barrel-sandwich hybrid" evidence="4">
    <location>
        <begin position="53"/>
        <end position="172"/>
    </location>
</feature>
<dbReference type="Gene3D" id="2.40.50.100">
    <property type="match status" value="1"/>
</dbReference>